<dbReference type="Proteomes" id="UP001163982">
    <property type="component" value="Chromosome"/>
</dbReference>
<accession>A0ACD4P139</accession>
<sequence length="306" mass="34513">MHTYKLPKKVLKNWLVGYPSTKGSYGHLLLEQVGASDAALAAAFRPYFESAHLDARKHFHEEICIDLHPDAGSAGSHATYPKCLPIVARRGLFGEVMAGMLTEHYTYVGKHEWQVPIFLFRHHEDAKQYLFALARDAQLTRQMLGRHGSDFLAIALDADGKVKRYLAGEAKWRKTLGKAVVQSLLKDADGKGIWYQLSERDKNIPHGMRQLQKLLKESDPKKFQAAIFSIDQALLLNNATPIPRTNLVFICGNDFKGRESATPIIDWKKMPKDYKSEHDLQVVELILSGGGEDLIDMIYESLWNGV</sequence>
<keyword evidence="1" id="KW-0032">Aminotransferase</keyword>
<proteinExistence type="predicted"/>
<protein>
    <submittedName>
        <fullName evidence="1">Aminotransferase</fullName>
    </submittedName>
</protein>
<dbReference type="EMBL" id="CP114035">
    <property type="protein sequence ID" value="WAP61557.1"/>
    <property type="molecule type" value="Genomic_DNA"/>
</dbReference>
<keyword evidence="1" id="KW-0808">Transferase</keyword>
<name>A0ACD4P139_9PSED</name>
<organism evidence="1 2">
    <name type="scientific">Pseudomonas fortuita</name>
    <dbReference type="NCBI Taxonomy" id="3233375"/>
    <lineage>
        <taxon>Bacteria</taxon>
        <taxon>Pseudomonadati</taxon>
        <taxon>Pseudomonadota</taxon>
        <taxon>Gammaproteobacteria</taxon>
        <taxon>Pseudomonadales</taxon>
        <taxon>Pseudomonadaceae</taxon>
        <taxon>Pseudomonas</taxon>
    </lineage>
</organism>
<reference evidence="1" key="1">
    <citation type="journal article" date="2024" name="Int. J. Syst. Evol. Microbiol.">
        <title>Pseudomonas fortuita sp. nov., isolated from the endosphere of a wild yam.</title>
        <authorList>
            <person name="Carlier A."/>
            <person name="Beaumel M."/>
            <person name="Moreau S."/>
            <person name="Acar T."/>
            <person name="Sana T.G."/>
            <person name="Cnockaert M."/>
            <person name="Vandamme P."/>
        </authorList>
    </citation>
    <scope>NUCLEOTIDE SEQUENCE</scope>
    <source>
        <strain evidence="1">GMI12077</strain>
    </source>
</reference>
<keyword evidence="2" id="KW-1185">Reference proteome</keyword>
<gene>
    <name evidence="1" type="ORF">OZ911_16665</name>
</gene>
<evidence type="ECO:0000313" key="1">
    <source>
        <dbReference type="EMBL" id="WAP61557.1"/>
    </source>
</evidence>
<evidence type="ECO:0000313" key="2">
    <source>
        <dbReference type="Proteomes" id="UP001163982"/>
    </source>
</evidence>